<feature type="transmembrane region" description="Helical" evidence="1">
    <location>
        <begin position="26"/>
        <end position="47"/>
    </location>
</feature>
<name>A0A0E9QWV8_ANGAN</name>
<proteinExistence type="predicted"/>
<evidence type="ECO:0000256" key="1">
    <source>
        <dbReference type="SAM" id="Phobius"/>
    </source>
</evidence>
<reference evidence="2" key="1">
    <citation type="submission" date="2014-11" db="EMBL/GenBank/DDBJ databases">
        <authorList>
            <person name="Amaro Gonzalez C."/>
        </authorList>
    </citation>
    <scope>NUCLEOTIDE SEQUENCE</scope>
</reference>
<dbReference type="AlphaFoldDB" id="A0A0E9QWV8"/>
<sequence length="50" mass="5971">MQICIMGACSFSGAFQLFFCPLCVHFLLNHFLFFFYIFLLLSILLFLRFH</sequence>
<protein>
    <submittedName>
        <fullName evidence="2">Uncharacterized protein</fullName>
    </submittedName>
</protein>
<keyword evidence="1" id="KW-1133">Transmembrane helix</keyword>
<reference evidence="2" key="2">
    <citation type="journal article" date="2015" name="Fish Shellfish Immunol.">
        <title>Early steps in the European eel (Anguilla anguilla)-Vibrio vulnificus interaction in the gills: Role of the RtxA13 toxin.</title>
        <authorList>
            <person name="Callol A."/>
            <person name="Pajuelo D."/>
            <person name="Ebbesson L."/>
            <person name="Teles M."/>
            <person name="MacKenzie S."/>
            <person name="Amaro C."/>
        </authorList>
    </citation>
    <scope>NUCLEOTIDE SEQUENCE</scope>
</reference>
<keyword evidence="1" id="KW-0812">Transmembrane</keyword>
<accession>A0A0E9QWV8</accession>
<organism evidence="2">
    <name type="scientific">Anguilla anguilla</name>
    <name type="common">European freshwater eel</name>
    <name type="synonym">Muraena anguilla</name>
    <dbReference type="NCBI Taxonomy" id="7936"/>
    <lineage>
        <taxon>Eukaryota</taxon>
        <taxon>Metazoa</taxon>
        <taxon>Chordata</taxon>
        <taxon>Craniata</taxon>
        <taxon>Vertebrata</taxon>
        <taxon>Euteleostomi</taxon>
        <taxon>Actinopterygii</taxon>
        <taxon>Neopterygii</taxon>
        <taxon>Teleostei</taxon>
        <taxon>Anguilliformes</taxon>
        <taxon>Anguillidae</taxon>
        <taxon>Anguilla</taxon>
    </lineage>
</organism>
<dbReference type="EMBL" id="GBXM01087151">
    <property type="protein sequence ID" value="JAH21426.1"/>
    <property type="molecule type" value="Transcribed_RNA"/>
</dbReference>
<keyword evidence="1" id="KW-0472">Membrane</keyword>
<evidence type="ECO:0000313" key="2">
    <source>
        <dbReference type="EMBL" id="JAH21426.1"/>
    </source>
</evidence>